<gene>
    <name evidence="12" type="primary">DPH2</name>
    <name evidence="12" type="ORF">C6P40_000795</name>
</gene>
<dbReference type="Gene3D" id="3.40.50.11840">
    <property type="entry name" value="Diphthamide synthesis DPH1/DPH2 domain 1"/>
    <property type="match status" value="1"/>
</dbReference>
<dbReference type="InterPro" id="IPR042263">
    <property type="entry name" value="DPH1/DPH2_1"/>
</dbReference>
<dbReference type="InterPro" id="IPR018247">
    <property type="entry name" value="EF_Hand_1_Ca_BS"/>
</dbReference>
<dbReference type="PROSITE" id="PS50222">
    <property type="entry name" value="EF_HAND_2"/>
    <property type="match status" value="3"/>
</dbReference>
<feature type="domain" description="EF-hand" evidence="11">
    <location>
        <begin position="681"/>
        <end position="711"/>
    </location>
</feature>
<evidence type="ECO:0000256" key="4">
    <source>
        <dbReference type="ARBA" id="ARBA00022723"/>
    </source>
</evidence>
<dbReference type="GO" id="GO:0005509">
    <property type="term" value="F:calcium ion binding"/>
    <property type="evidence" value="ECO:0007669"/>
    <property type="project" value="InterPro"/>
</dbReference>
<reference evidence="12" key="1">
    <citation type="submission" date="2020-11" db="EMBL/GenBank/DDBJ databases">
        <title>Kefir isolates.</title>
        <authorList>
            <person name="Marcisauskas S."/>
            <person name="Kim Y."/>
            <person name="Blasche S."/>
        </authorList>
    </citation>
    <scope>NUCLEOTIDE SEQUENCE</scope>
    <source>
        <strain evidence="12">Olga-1</strain>
    </source>
</reference>
<dbReference type="Gene3D" id="1.10.238.10">
    <property type="entry name" value="EF-hand"/>
    <property type="match status" value="1"/>
</dbReference>
<protein>
    <submittedName>
        <fullName evidence="12">Diphthamide biosynthesis protein 2</fullName>
    </submittedName>
</protein>
<feature type="domain" description="EF-hand" evidence="11">
    <location>
        <begin position="713"/>
        <end position="748"/>
    </location>
</feature>
<comment type="similarity">
    <text evidence="3">Belongs to the DPH1/DPH2 family. DPH2 subfamily.</text>
</comment>
<evidence type="ECO:0000256" key="1">
    <source>
        <dbReference type="ARBA" id="ARBA00001966"/>
    </source>
</evidence>
<comment type="subunit">
    <text evidence="8">Component of the 2-(3-amino-3-carboxypropyl)histidine synthase complex composed of DPH1, DPH2, DPH3 and a NADH-dependent reductase, predominantly CBR1.</text>
</comment>
<evidence type="ECO:0000256" key="10">
    <source>
        <dbReference type="SAM" id="Coils"/>
    </source>
</evidence>
<dbReference type="AlphaFoldDB" id="A0A9P6WR54"/>
<feature type="coiled-coil region" evidence="10">
    <location>
        <begin position="1024"/>
        <end position="1051"/>
    </location>
</feature>
<dbReference type="SUPFAM" id="SSF47473">
    <property type="entry name" value="EF-hand"/>
    <property type="match status" value="1"/>
</dbReference>
<evidence type="ECO:0000256" key="2">
    <source>
        <dbReference type="ARBA" id="ARBA00005156"/>
    </source>
</evidence>
<keyword evidence="7" id="KW-0411">Iron-sulfur</keyword>
<dbReference type="NCBIfam" id="TIGR00272">
    <property type="entry name" value="DPH2"/>
    <property type="match status" value="1"/>
</dbReference>
<keyword evidence="13" id="KW-1185">Reference proteome</keyword>
<dbReference type="SFLD" id="SFLDG01121">
    <property type="entry name" value="Diphthamide_biosynthesis"/>
    <property type="match status" value="1"/>
</dbReference>
<keyword evidence="10" id="KW-0175">Coiled coil</keyword>
<keyword evidence="6" id="KW-0408">Iron</keyword>
<proteinExistence type="inferred from homology"/>
<keyword evidence="4" id="KW-0479">Metal-binding</keyword>
<dbReference type="Gene3D" id="3.40.50.11860">
    <property type="entry name" value="Diphthamide synthesis DPH1/DPH2 domain 3"/>
    <property type="match status" value="1"/>
</dbReference>
<evidence type="ECO:0000256" key="3">
    <source>
        <dbReference type="ARBA" id="ARBA00006179"/>
    </source>
</evidence>
<sequence length="1191" mass="135027">MEGTAVAAPALSTAQDEEATFARVEGLNAETLREKRKHLGPRYTDNSDLSSDQLNEILSEYYSIEKLARYINQRNIAGDLKWQSVALQFPDNIICDSTIVAQILQNLLNKWNKEFHDIKHQENLLDEEDKGGKRQEKEIDFTTKIKASSMNRDIESVEKTIDKKTCGGNCGSKCKNRDKFHQDVWILADTSYSPCCIDEVAAGHVNAELVVHFGDACLNPIDKIYSCYVFGKPYLDLLKLTDTFKNVYNDKSEKIVLMGDTSYSYVLTQLYKLLRNEEYENLVIANVDYGKAGKKATVIDGCNDDIDLENSFKSVNRIFSGFNKDDFDDYIKYNVDEDDENFEEESKYDGFTQEYSLFHITRPHDARILQLTTKFKELNIIDPESIEIVNDQFPTMMRRYRNMQVARTASTVGILVNTLSLANTRILLNHVIKSIVDAGKKHYMFVVGKPNVAKLANFECVDVWCILGCGQSGIVIDMFGDYFKPIITPYELKLALMPQVTWTGKWITDFDAMIEEDDKVSEDIIQDDKEQEENDDEFAPEYDPVTGTLKLNQPLRQLKHLELELDMECNKDGRIVNENDDMSLVKKFSSTLAVGKTVSTSALGLQGREWTGLGSDFNHEEVSSEGALVEDGRTGIARGYIGSEEIDRLAKRFMKLDTDNSGAIDKDEFLAIPGIGQNPLARRVVDIFDENKGGDIDFKEFVTGLSVFSSAGSVDDKLRFLFKVYDIDNDGYISNGELFIVLRLMVADSLTDVQLQELVDRTIMEGDQDVFNYLTLDPHPSSSLKTSADIPDKQDDNGYIPILPIHIDPIQFLKNQQDSIIHEKLPYLVNLHHEYLQSGDKHLSNTRKEILFSMDEIDKNIEALNEIYISEKYSKLNKYEMFIDWINKKSNINATINEIINDSDEGHTFKSLQSKSDKLSAKITKLEDELKTLKNQKKLINHQLLETKSLMDIKLNKHNDELESLSNKETLEINLMFKEKQLRSNKLSDVSVSNSLKSQINSLDTLIDTSDIMKSKYNQSLIYLSDVFDTLENLEKSIKTLIEESKTDQLEPLLFSTRKYLLERVSQVQSLELPEIKTIILNEIKAIEKAMIILNIEIPTEGDSNSNSNSLSISNDSTEYYPNINSPDNISLVSSNKQSLQINNRISISPPAPLINITTATSTKSIPTTSNSSKYDTLIKGIKISKGDKGE</sequence>
<dbReference type="PANTHER" id="PTHR10762">
    <property type="entry name" value="DIPHTHAMIDE BIOSYNTHESIS PROTEIN"/>
    <property type="match status" value="1"/>
</dbReference>
<dbReference type="Pfam" id="PF13499">
    <property type="entry name" value="EF-hand_7"/>
    <property type="match status" value="1"/>
</dbReference>
<dbReference type="NCBIfam" id="TIGR00322">
    <property type="entry name" value="diphth2_R"/>
    <property type="match status" value="1"/>
</dbReference>
<organism evidence="12 13">
    <name type="scientific">Pichia californica</name>
    <dbReference type="NCBI Taxonomy" id="460514"/>
    <lineage>
        <taxon>Eukaryota</taxon>
        <taxon>Fungi</taxon>
        <taxon>Dikarya</taxon>
        <taxon>Ascomycota</taxon>
        <taxon>Saccharomycotina</taxon>
        <taxon>Pichiomycetes</taxon>
        <taxon>Pichiales</taxon>
        <taxon>Pichiaceae</taxon>
        <taxon>Pichia</taxon>
    </lineage>
</organism>
<evidence type="ECO:0000256" key="9">
    <source>
        <dbReference type="ARBA" id="ARBA00054092"/>
    </source>
</evidence>
<dbReference type="GO" id="GO:0090560">
    <property type="term" value="F:2-(3-amino-3-carboxypropyl)histidine synthase activity"/>
    <property type="evidence" value="ECO:0007669"/>
    <property type="project" value="InterPro"/>
</dbReference>
<keyword evidence="5" id="KW-0106">Calcium</keyword>
<dbReference type="Pfam" id="PF01866">
    <property type="entry name" value="Diphthamide_syn"/>
    <property type="match status" value="1"/>
</dbReference>
<evidence type="ECO:0000313" key="13">
    <source>
        <dbReference type="Proteomes" id="UP000697127"/>
    </source>
</evidence>
<dbReference type="InterPro" id="IPR011992">
    <property type="entry name" value="EF-hand-dom_pair"/>
</dbReference>
<feature type="domain" description="EF-hand" evidence="11">
    <location>
        <begin position="644"/>
        <end position="679"/>
    </location>
</feature>
<evidence type="ECO:0000256" key="8">
    <source>
        <dbReference type="ARBA" id="ARBA00034128"/>
    </source>
</evidence>
<dbReference type="PROSITE" id="PS00018">
    <property type="entry name" value="EF_HAND_1"/>
    <property type="match status" value="3"/>
</dbReference>
<dbReference type="InterPro" id="IPR042265">
    <property type="entry name" value="DPH1/DPH2_3"/>
</dbReference>
<evidence type="ECO:0000259" key="11">
    <source>
        <dbReference type="PROSITE" id="PS50222"/>
    </source>
</evidence>
<dbReference type="InterPro" id="IPR002048">
    <property type="entry name" value="EF_hand_dom"/>
</dbReference>
<dbReference type="SFLD" id="SFLDS00032">
    <property type="entry name" value="Radical_SAM_3-amino-3-carboxyp"/>
    <property type="match status" value="1"/>
</dbReference>
<dbReference type="GO" id="GO:0017183">
    <property type="term" value="P:protein histidyl modification to diphthamide"/>
    <property type="evidence" value="ECO:0007669"/>
    <property type="project" value="InterPro"/>
</dbReference>
<dbReference type="FunFam" id="3.40.50.11860:FF:000001">
    <property type="entry name" value="2-(3-amino-3-carboxypropyl)histidine synthase subunit 2"/>
    <property type="match status" value="1"/>
</dbReference>
<dbReference type="InterPro" id="IPR010014">
    <property type="entry name" value="DHP2"/>
</dbReference>
<dbReference type="SFLD" id="SFLDF00408">
    <property type="entry name" value="Diphthamide_biosynthesis_famil"/>
    <property type="match status" value="1"/>
</dbReference>
<evidence type="ECO:0000256" key="7">
    <source>
        <dbReference type="ARBA" id="ARBA00023014"/>
    </source>
</evidence>
<evidence type="ECO:0000256" key="6">
    <source>
        <dbReference type="ARBA" id="ARBA00023004"/>
    </source>
</evidence>
<dbReference type="InterPro" id="IPR016435">
    <property type="entry name" value="DPH1/DPH2"/>
</dbReference>
<evidence type="ECO:0000256" key="5">
    <source>
        <dbReference type="ARBA" id="ARBA00022837"/>
    </source>
</evidence>
<feature type="coiled-coil region" evidence="10">
    <location>
        <begin position="909"/>
        <end position="968"/>
    </location>
</feature>
<accession>A0A9P6WR54</accession>
<dbReference type="CDD" id="cd00051">
    <property type="entry name" value="EFh"/>
    <property type="match status" value="1"/>
</dbReference>
<name>A0A9P6WR54_9ASCO</name>
<comment type="caution">
    <text evidence="12">The sequence shown here is derived from an EMBL/GenBank/DDBJ whole genome shotgun (WGS) entry which is preliminary data.</text>
</comment>
<dbReference type="EMBL" id="PUHW01000014">
    <property type="protein sequence ID" value="KAG0690898.1"/>
    <property type="molecule type" value="Genomic_DNA"/>
</dbReference>
<evidence type="ECO:0000313" key="12">
    <source>
        <dbReference type="EMBL" id="KAG0690898.1"/>
    </source>
</evidence>
<dbReference type="OrthoDB" id="449241at2759"/>
<dbReference type="Proteomes" id="UP000697127">
    <property type="component" value="Unassembled WGS sequence"/>
</dbReference>
<dbReference type="GO" id="GO:0051536">
    <property type="term" value="F:iron-sulfur cluster binding"/>
    <property type="evidence" value="ECO:0007669"/>
    <property type="project" value="UniProtKB-KW"/>
</dbReference>
<comment type="cofactor">
    <cofactor evidence="1">
        <name>[4Fe-4S] cluster</name>
        <dbReference type="ChEBI" id="CHEBI:49883"/>
    </cofactor>
</comment>
<comment type="function">
    <text evidence="9">Required for the first step of diphthamide biosynthesis, a post-translational modification of histidine which occurs in elongation factor 2. DPH1 and DPH2 transfer a 3-amino-3-carboxypropyl (ACP) group from S-adenosyl-L-methionine (SAM) to a histidine residue, the reaction is assisted by a reduction system comprising DPH3 and a NADH-dependent reductase, predominantly CBR1. Facilitates the reduction of the catalytic iron-sulfur cluster found in the DPH1 subunit.</text>
</comment>
<comment type="pathway">
    <text evidence="2">Protein modification; peptidyl-diphthamide biosynthesis.</text>
</comment>
<dbReference type="PANTHER" id="PTHR10762:SF2">
    <property type="entry name" value="2-(3-AMINO-3-CARBOXYPROPYL)HISTIDINE SYNTHASE SUBUNIT 2"/>
    <property type="match status" value="1"/>
</dbReference>
<dbReference type="SMART" id="SM00054">
    <property type="entry name" value="EFh"/>
    <property type="match status" value="3"/>
</dbReference>